<sequence>MHVYTILEKETQLKGLRLRISTKMQQIKEDSWLGSPLRLLQRMRIQTGILSDSHMEVEGVKPAALNGNNRNQGSYEEILGKDLLAREKFLFNPKIKSKVFKKRPKKNK</sequence>
<evidence type="ECO:0000313" key="2">
    <source>
        <dbReference type="Proteomes" id="UP000593574"/>
    </source>
</evidence>
<gene>
    <name evidence="1" type="ORF">Golax_023244</name>
</gene>
<feature type="non-terminal residue" evidence="1">
    <location>
        <position position="1"/>
    </location>
</feature>
<dbReference type="EMBL" id="JABEZV010450697">
    <property type="protein sequence ID" value="MBA0731795.1"/>
    <property type="molecule type" value="Genomic_DNA"/>
</dbReference>
<accession>A0A7J9B661</accession>
<reference evidence="1 2" key="1">
    <citation type="journal article" date="2019" name="Genome Biol. Evol.">
        <title>Insights into the evolution of the New World diploid cottons (Gossypium, subgenus Houzingenia) based on genome sequencing.</title>
        <authorList>
            <person name="Grover C.E."/>
            <person name="Arick M.A. 2nd"/>
            <person name="Thrash A."/>
            <person name="Conover J.L."/>
            <person name="Sanders W.S."/>
            <person name="Peterson D.G."/>
            <person name="Frelichowski J.E."/>
            <person name="Scheffler J.A."/>
            <person name="Scheffler B.E."/>
            <person name="Wendel J.F."/>
        </authorList>
    </citation>
    <scope>NUCLEOTIDE SEQUENCE [LARGE SCALE GENOMIC DNA]</scope>
    <source>
        <strain evidence="1">4</strain>
        <tissue evidence="1">Leaf</tissue>
    </source>
</reference>
<name>A0A7J9B661_9ROSI</name>
<organism evidence="1 2">
    <name type="scientific">Gossypium laxum</name>
    <dbReference type="NCBI Taxonomy" id="34288"/>
    <lineage>
        <taxon>Eukaryota</taxon>
        <taxon>Viridiplantae</taxon>
        <taxon>Streptophyta</taxon>
        <taxon>Embryophyta</taxon>
        <taxon>Tracheophyta</taxon>
        <taxon>Spermatophyta</taxon>
        <taxon>Magnoliopsida</taxon>
        <taxon>eudicotyledons</taxon>
        <taxon>Gunneridae</taxon>
        <taxon>Pentapetalae</taxon>
        <taxon>rosids</taxon>
        <taxon>malvids</taxon>
        <taxon>Malvales</taxon>
        <taxon>Malvaceae</taxon>
        <taxon>Malvoideae</taxon>
        <taxon>Gossypium</taxon>
    </lineage>
</organism>
<protein>
    <submittedName>
        <fullName evidence="1">Uncharacterized protein</fullName>
    </submittedName>
</protein>
<evidence type="ECO:0000313" key="1">
    <source>
        <dbReference type="EMBL" id="MBA0731795.1"/>
    </source>
</evidence>
<comment type="caution">
    <text evidence="1">The sequence shown here is derived from an EMBL/GenBank/DDBJ whole genome shotgun (WGS) entry which is preliminary data.</text>
</comment>
<dbReference type="Proteomes" id="UP000593574">
    <property type="component" value="Unassembled WGS sequence"/>
</dbReference>
<proteinExistence type="predicted"/>
<dbReference type="AlphaFoldDB" id="A0A7J9B661"/>
<keyword evidence="2" id="KW-1185">Reference proteome</keyword>